<dbReference type="EMBL" id="KN561872">
    <property type="protein sequence ID" value="KHJ86004.1"/>
    <property type="molecule type" value="Genomic_DNA"/>
</dbReference>
<dbReference type="OrthoDB" id="274641at2759"/>
<evidence type="ECO:0000313" key="2">
    <source>
        <dbReference type="EMBL" id="KHJ86004.1"/>
    </source>
</evidence>
<reference evidence="2 3" key="1">
    <citation type="submission" date="2014-03" db="EMBL/GenBank/DDBJ databases">
        <title>Draft genome of the hookworm Oesophagostomum dentatum.</title>
        <authorList>
            <person name="Mitreva M."/>
        </authorList>
    </citation>
    <scope>NUCLEOTIDE SEQUENCE [LARGE SCALE GENOMIC DNA]</scope>
    <source>
        <strain evidence="2 3">OD-Hann</strain>
    </source>
</reference>
<keyword evidence="2" id="KW-0830">Ubiquinone</keyword>
<gene>
    <name evidence="2" type="ORF">OESDEN_14258</name>
</gene>
<evidence type="ECO:0000313" key="3">
    <source>
        <dbReference type="Proteomes" id="UP000053660"/>
    </source>
</evidence>
<keyword evidence="3" id="KW-1185">Reference proteome</keyword>
<organism evidence="2 3">
    <name type="scientific">Oesophagostomum dentatum</name>
    <name type="common">Nodular worm</name>
    <dbReference type="NCBI Taxonomy" id="61180"/>
    <lineage>
        <taxon>Eukaryota</taxon>
        <taxon>Metazoa</taxon>
        <taxon>Ecdysozoa</taxon>
        <taxon>Nematoda</taxon>
        <taxon>Chromadorea</taxon>
        <taxon>Rhabditida</taxon>
        <taxon>Rhabditina</taxon>
        <taxon>Rhabditomorpha</taxon>
        <taxon>Strongyloidea</taxon>
        <taxon>Strongylidae</taxon>
        <taxon>Oesophagostomum</taxon>
    </lineage>
</organism>
<comment type="similarity">
    <text evidence="1">Belongs to the complex I NDUFA12 subunit family.</text>
</comment>
<name>A0A0B1SM44_OESDE</name>
<dbReference type="Proteomes" id="UP000053660">
    <property type="component" value="Unassembled WGS sequence"/>
</dbReference>
<dbReference type="AlphaFoldDB" id="A0A0B1SM44"/>
<accession>A0A0B1SM44</accession>
<sequence>MIFYHACCHTSFTNNVIDLESLFRHRWLHHITDDPPSKKPLPTEKWGLQHEENLSIFEDKKYIPYSTTRPKVTGWVPGQKK</sequence>
<dbReference type="GO" id="GO:0045271">
    <property type="term" value="C:respiratory chain complex I"/>
    <property type="evidence" value="ECO:0007669"/>
    <property type="project" value="InterPro"/>
</dbReference>
<dbReference type="Pfam" id="PF05071">
    <property type="entry name" value="NDUFA12"/>
    <property type="match status" value="1"/>
</dbReference>
<dbReference type="InterPro" id="IPR007763">
    <property type="entry name" value="NDUFA12"/>
</dbReference>
<protein>
    <submittedName>
        <fullName evidence="2">NADH dehydrogenase [ubiquinone] 1 alpha subcomplex subunit 12 domain protein</fullName>
    </submittedName>
</protein>
<proteinExistence type="inferred from homology"/>
<evidence type="ECO:0000256" key="1">
    <source>
        <dbReference type="ARBA" id="ARBA00007355"/>
    </source>
</evidence>